<evidence type="ECO:0000256" key="2">
    <source>
        <dbReference type="SAM" id="Phobius"/>
    </source>
</evidence>
<sequence>MHNDINRYRKEVKELQENNSYDKEAVMGVLTTAKKLEEGNHKILGKIDDRKSEIERFYREIAGSSRRIKANSEEIDSIKNKIENDKHRIYKLEEDGKRLNAGLIEQKEKNLKLGEEITKLQKDLNGVNEIIRELRKEDLNLKETIEIQANQIYTHKLLIIGGGVLIAFILLLTILL</sequence>
<proteinExistence type="predicted"/>
<keyword evidence="2" id="KW-0472">Membrane</keyword>
<feature type="transmembrane region" description="Helical" evidence="2">
    <location>
        <begin position="157"/>
        <end position="175"/>
    </location>
</feature>
<protein>
    <submittedName>
        <fullName evidence="3">Uncharacterized protein</fullName>
    </submittedName>
</protein>
<evidence type="ECO:0000256" key="1">
    <source>
        <dbReference type="SAM" id="Coils"/>
    </source>
</evidence>
<gene>
    <name evidence="3" type="ORF">NE848_05805</name>
</gene>
<comment type="caution">
    <text evidence="3">The sequence shown here is derived from an EMBL/GenBank/DDBJ whole genome shotgun (WGS) entry which is preliminary data.</text>
</comment>
<reference evidence="3" key="1">
    <citation type="submission" date="2022-06" db="EMBL/GenBank/DDBJ databases">
        <title>Gramella sediminis sp. nov., isolated from deep-sea sediment of the Indian Ocean.</title>
        <authorList>
            <person name="Yang L."/>
        </authorList>
    </citation>
    <scope>NUCLEOTIDE SEQUENCE</scope>
    <source>
        <strain evidence="3">HMD3159</strain>
    </source>
</reference>
<dbReference type="Proteomes" id="UP001155077">
    <property type="component" value="Unassembled WGS sequence"/>
</dbReference>
<feature type="coiled-coil region" evidence="1">
    <location>
        <begin position="68"/>
        <end position="137"/>
    </location>
</feature>
<dbReference type="Gene3D" id="1.10.287.1490">
    <property type="match status" value="1"/>
</dbReference>
<keyword evidence="2" id="KW-0812">Transmembrane</keyword>
<accession>A0ABT0YZH9</accession>
<name>A0ABT0YZH9_9FLAO</name>
<evidence type="ECO:0000313" key="4">
    <source>
        <dbReference type="Proteomes" id="UP001155077"/>
    </source>
</evidence>
<dbReference type="EMBL" id="JAMSCK010000002">
    <property type="protein sequence ID" value="MCM8568882.1"/>
    <property type="molecule type" value="Genomic_DNA"/>
</dbReference>
<organism evidence="3 4">
    <name type="scientific">Gramella jeungdoensis</name>
    <dbReference type="NCBI Taxonomy" id="708091"/>
    <lineage>
        <taxon>Bacteria</taxon>
        <taxon>Pseudomonadati</taxon>
        <taxon>Bacteroidota</taxon>
        <taxon>Flavobacteriia</taxon>
        <taxon>Flavobacteriales</taxon>
        <taxon>Flavobacteriaceae</taxon>
        <taxon>Christiangramia</taxon>
    </lineage>
</organism>
<evidence type="ECO:0000313" key="3">
    <source>
        <dbReference type="EMBL" id="MCM8568882.1"/>
    </source>
</evidence>
<keyword evidence="2" id="KW-1133">Transmembrane helix</keyword>
<keyword evidence="4" id="KW-1185">Reference proteome</keyword>
<keyword evidence="1" id="KW-0175">Coiled coil</keyword>